<dbReference type="InterPro" id="IPR012094">
    <property type="entry name" value="tRNA_Ile_lys_synt"/>
</dbReference>
<dbReference type="Gene3D" id="1.20.59.20">
    <property type="match status" value="1"/>
</dbReference>
<comment type="subcellular location">
    <subcellularLocation>
        <location evidence="1 8">Cytoplasm</location>
    </subcellularLocation>
</comment>
<dbReference type="Gene3D" id="3.40.50.620">
    <property type="entry name" value="HUPs"/>
    <property type="match status" value="1"/>
</dbReference>
<dbReference type="EC" id="6.3.4.19" evidence="8"/>
<evidence type="ECO:0000256" key="5">
    <source>
        <dbReference type="ARBA" id="ARBA00022741"/>
    </source>
</evidence>
<dbReference type="InterPro" id="IPR011063">
    <property type="entry name" value="TilS/TtcA_N"/>
</dbReference>
<dbReference type="CDD" id="cd01992">
    <property type="entry name" value="TilS_N"/>
    <property type="match status" value="1"/>
</dbReference>
<dbReference type="InterPro" id="IPR012795">
    <property type="entry name" value="tRNA_Ile_lys_synt_N"/>
</dbReference>
<evidence type="ECO:0000256" key="3">
    <source>
        <dbReference type="ARBA" id="ARBA00022598"/>
    </source>
</evidence>
<dbReference type="AlphaFoldDB" id="A0A7C4MT59"/>
<evidence type="ECO:0000256" key="8">
    <source>
        <dbReference type="HAMAP-Rule" id="MF_01161"/>
    </source>
</evidence>
<keyword evidence="2 8" id="KW-0963">Cytoplasm</keyword>
<dbReference type="PANTHER" id="PTHR43033:SF1">
    <property type="entry name" value="TRNA(ILE)-LYSIDINE SYNTHASE-RELATED"/>
    <property type="match status" value="1"/>
</dbReference>
<dbReference type="GO" id="GO:0005737">
    <property type="term" value="C:cytoplasm"/>
    <property type="evidence" value="ECO:0007669"/>
    <property type="project" value="UniProtKB-SubCell"/>
</dbReference>
<gene>
    <name evidence="8 10" type="primary">tilS</name>
    <name evidence="10" type="ORF">ENS29_07575</name>
</gene>
<dbReference type="Pfam" id="PF01171">
    <property type="entry name" value="ATP_bind_3"/>
    <property type="match status" value="1"/>
</dbReference>
<dbReference type="GO" id="GO:0005524">
    <property type="term" value="F:ATP binding"/>
    <property type="evidence" value="ECO:0007669"/>
    <property type="project" value="UniProtKB-UniRule"/>
</dbReference>
<dbReference type="SUPFAM" id="SSF56037">
    <property type="entry name" value="PheT/TilS domain"/>
    <property type="match status" value="1"/>
</dbReference>
<comment type="caution">
    <text evidence="10">The sequence shown here is derived from an EMBL/GenBank/DDBJ whole genome shotgun (WGS) entry which is preliminary data.</text>
</comment>
<protein>
    <recommendedName>
        <fullName evidence="8">tRNA(Ile)-lysidine synthase</fullName>
        <ecNumber evidence="8">6.3.4.19</ecNumber>
    </recommendedName>
    <alternativeName>
        <fullName evidence="8">tRNA(Ile)-2-lysyl-cytidine synthase</fullName>
    </alternativeName>
    <alternativeName>
        <fullName evidence="8">tRNA(Ile)-lysidine synthetase</fullName>
    </alternativeName>
</protein>
<name>A0A7C4MT59_9BACT</name>
<dbReference type="SUPFAM" id="SSF52402">
    <property type="entry name" value="Adenine nucleotide alpha hydrolases-like"/>
    <property type="match status" value="1"/>
</dbReference>
<evidence type="ECO:0000313" key="10">
    <source>
        <dbReference type="EMBL" id="HGU32699.1"/>
    </source>
</evidence>
<dbReference type="EMBL" id="DSUH01000181">
    <property type="protein sequence ID" value="HGU32699.1"/>
    <property type="molecule type" value="Genomic_DNA"/>
</dbReference>
<dbReference type="InterPro" id="IPR015262">
    <property type="entry name" value="tRNA_Ile_lys_synt_subst-bd"/>
</dbReference>
<sequence length="495" mass="55799">MVRLPQDLQRKVSETIRRHRMIRPGEAILVAVSGGTDSVALLHILLALPETRTCRIGVAHLNHRLRGTASDADAAFVQSLCEKLDLPVFTSSIDCRNHGFGKGVSLEDAARRIRYAFLNRTAAANGYDRIALGHQADDNAEQVLLALFRGSGIHGAAGIPPIREGKIVRPLIRVQRSEILDFLRSNELSWVEDETNRAIVCRRNAVRIDILPLLKRTFSKAVPELLSRFAEIALDEDEWIETLLEPEYATIIRCIAPEEIRISAGALLSCHPALQRRILLKALTTLRHHRQALDFTHVEAIRALLERHESGSCHLPNHVSVLKIQDDIVLKRLPPCSGRHREPLRTAGYRHLLEQPISDGISSIRLSEIGLEIRAHMVDHSKDSEPFRRNHPNKVFFDARDLAFPLIVRSPLPGDRIRPFGMTGSRKVRKCLIDAKISRDRRALWPIVESDGHILWVCGLRRSAFFPVLKETHPVLCLSLHPMGPENRSLILRIP</sequence>
<dbReference type="SMART" id="SM00977">
    <property type="entry name" value="TilS_C"/>
    <property type="match status" value="1"/>
</dbReference>
<comment type="function">
    <text evidence="8">Ligates lysine onto the cytidine present at position 34 of the AUA codon-specific tRNA(Ile) that contains the anticodon CAU, in an ATP-dependent manner. Cytidine is converted to lysidine, thus changing the amino acid specificity of the tRNA from methionine to isoleucine.</text>
</comment>
<comment type="similarity">
    <text evidence="8">Belongs to the tRNA(Ile)-lysidine synthase family.</text>
</comment>
<comment type="catalytic activity">
    <reaction evidence="7 8">
        <text>cytidine(34) in tRNA(Ile2) + L-lysine + ATP = lysidine(34) in tRNA(Ile2) + AMP + diphosphate + H(+)</text>
        <dbReference type="Rhea" id="RHEA:43744"/>
        <dbReference type="Rhea" id="RHEA-COMP:10625"/>
        <dbReference type="Rhea" id="RHEA-COMP:10670"/>
        <dbReference type="ChEBI" id="CHEBI:15378"/>
        <dbReference type="ChEBI" id="CHEBI:30616"/>
        <dbReference type="ChEBI" id="CHEBI:32551"/>
        <dbReference type="ChEBI" id="CHEBI:33019"/>
        <dbReference type="ChEBI" id="CHEBI:82748"/>
        <dbReference type="ChEBI" id="CHEBI:83665"/>
        <dbReference type="ChEBI" id="CHEBI:456215"/>
        <dbReference type="EC" id="6.3.4.19"/>
    </reaction>
</comment>
<dbReference type="InterPro" id="IPR012796">
    <property type="entry name" value="Lysidine-tRNA-synth_C"/>
</dbReference>
<keyword evidence="4 8" id="KW-0819">tRNA processing</keyword>
<evidence type="ECO:0000256" key="6">
    <source>
        <dbReference type="ARBA" id="ARBA00022840"/>
    </source>
</evidence>
<dbReference type="GO" id="GO:0032267">
    <property type="term" value="F:tRNA(Ile)-lysidine synthase activity"/>
    <property type="evidence" value="ECO:0007669"/>
    <property type="project" value="UniProtKB-EC"/>
</dbReference>
<evidence type="ECO:0000259" key="9">
    <source>
        <dbReference type="SMART" id="SM00977"/>
    </source>
</evidence>
<evidence type="ECO:0000256" key="7">
    <source>
        <dbReference type="ARBA" id="ARBA00048539"/>
    </source>
</evidence>
<proteinExistence type="inferred from homology"/>
<feature type="binding site" evidence="8">
    <location>
        <begin position="33"/>
        <end position="38"/>
    </location>
    <ligand>
        <name>ATP</name>
        <dbReference type="ChEBI" id="CHEBI:30616"/>
    </ligand>
</feature>
<dbReference type="PANTHER" id="PTHR43033">
    <property type="entry name" value="TRNA(ILE)-LYSIDINE SYNTHASE-RELATED"/>
    <property type="match status" value="1"/>
</dbReference>
<dbReference type="NCBIfam" id="TIGR02433">
    <property type="entry name" value="lysidine_TilS_C"/>
    <property type="match status" value="1"/>
</dbReference>
<dbReference type="HAMAP" id="MF_01161">
    <property type="entry name" value="tRNA_Ile_lys_synt"/>
    <property type="match status" value="1"/>
</dbReference>
<evidence type="ECO:0000256" key="2">
    <source>
        <dbReference type="ARBA" id="ARBA00022490"/>
    </source>
</evidence>
<dbReference type="Pfam" id="PF11734">
    <property type="entry name" value="TilS_C"/>
    <property type="match status" value="1"/>
</dbReference>
<dbReference type="InterPro" id="IPR014729">
    <property type="entry name" value="Rossmann-like_a/b/a_fold"/>
</dbReference>
<keyword evidence="6 8" id="KW-0067">ATP-binding</keyword>
<dbReference type="Pfam" id="PF09179">
    <property type="entry name" value="TilS"/>
    <property type="match status" value="1"/>
</dbReference>
<dbReference type="NCBIfam" id="TIGR02432">
    <property type="entry name" value="lysidine_TilS_N"/>
    <property type="match status" value="1"/>
</dbReference>
<keyword evidence="3 8" id="KW-0436">Ligase</keyword>
<accession>A0A7C4MT59</accession>
<dbReference type="SUPFAM" id="SSF82829">
    <property type="entry name" value="MesJ substrate recognition domain-like"/>
    <property type="match status" value="1"/>
</dbReference>
<keyword evidence="5 8" id="KW-0547">Nucleotide-binding</keyword>
<feature type="domain" description="Lysidine-tRNA(Ile) synthetase C-terminal" evidence="9">
    <location>
        <begin position="406"/>
        <end position="478"/>
    </location>
</feature>
<reference evidence="10" key="1">
    <citation type="journal article" date="2020" name="mSystems">
        <title>Genome- and Community-Level Interaction Insights into Carbon Utilization and Element Cycling Functions of Hydrothermarchaeota in Hydrothermal Sediment.</title>
        <authorList>
            <person name="Zhou Z."/>
            <person name="Liu Y."/>
            <person name="Xu W."/>
            <person name="Pan J."/>
            <person name="Luo Z.H."/>
            <person name="Li M."/>
        </authorList>
    </citation>
    <scope>NUCLEOTIDE SEQUENCE [LARGE SCALE GENOMIC DNA]</scope>
    <source>
        <strain evidence="10">SpSt-477</strain>
    </source>
</reference>
<evidence type="ECO:0000256" key="1">
    <source>
        <dbReference type="ARBA" id="ARBA00004496"/>
    </source>
</evidence>
<comment type="domain">
    <text evidence="8">The N-terminal region contains the highly conserved SGGXDS motif, predicted to be a P-loop motif involved in ATP binding.</text>
</comment>
<organism evidence="10">
    <name type="scientific">Desulfatirhabdium butyrativorans</name>
    <dbReference type="NCBI Taxonomy" id="340467"/>
    <lineage>
        <taxon>Bacteria</taxon>
        <taxon>Pseudomonadati</taxon>
        <taxon>Thermodesulfobacteriota</taxon>
        <taxon>Desulfobacteria</taxon>
        <taxon>Desulfobacterales</taxon>
        <taxon>Desulfatirhabdiaceae</taxon>
        <taxon>Desulfatirhabdium</taxon>
    </lineage>
</organism>
<evidence type="ECO:0000256" key="4">
    <source>
        <dbReference type="ARBA" id="ARBA00022694"/>
    </source>
</evidence>
<dbReference type="GO" id="GO:0006400">
    <property type="term" value="P:tRNA modification"/>
    <property type="evidence" value="ECO:0007669"/>
    <property type="project" value="UniProtKB-UniRule"/>
</dbReference>